<dbReference type="Gene3D" id="3.90.1200.10">
    <property type="match status" value="1"/>
</dbReference>
<dbReference type="Pfam" id="PF01633">
    <property type="entry name" value="Choline_kinase"/>
    <property type="match status" value="1"/>
</dbReference>
<dbReference type="EMBL" id="LVCJ01000003">
    <property type="protein sequence ID" value="OAL39856.1"/>
    <property type="molecule type" value="Genomic_DNA"/>
</dbReference>
<evidence type="ECO:0000256" key="1">
    <source>
        <dbReference type="ARBA" id="ARBA00038211"/>
    </source>
</evidence>
<feature type="compositionally biased region" description="Acidic residues" evidence="2">
    <location>
        <begin position="907"/>
        <end position="921"/>
    </location>
</feature>
<feature type="compositionally biased region" description="Basic and acidic residues" evidence="2">
    <location>
        <begin position="895"/>
        <end position="906"/>
    </location>
</feature>
<feature type="compositionally biased region" description="Low complexity" evidence="2">
    <location>
        <begin position="117"/>
        <end position="126"/>
    </location>
</feature>
<dbReference type="GO" id="GO:0006646">
    <property type="term" value="P:phosphatidylethanolamine biosynthetic process"/>
    <property type="evidence" value="ECO:0007669"/>
    <property type="project" value="TreeGrafter"/>
</dbReference>
<dbReference type="GO" id="GO:0004305">
    <property type="term" value="F:ethanolamine kinase activity"/>
    <property type="evidence" value="ECO:0007669"/>
    <property type="project" value="TreeGrafter"/>
</dbReference>
<evidence type="ECO:0000313" key="5">
    <source>
        <dbReference type="Proteomes" id="UP000185904"/>
    </source>
</evidence>
<dbReference type="GO" id="GO:0004103">
    <property type="term" value="F:choline kinase activity"/>
    <property type="evidence" value="ECO:0007669"/>
    <property type="project" value="TreeGrafter"/>
</dbReference>
<feature type="domain" description="Choline kinase N-terminal" evidence="3">
    <location>
        <begin position="242"/>
        <end position="312"/>
    </location>
</feature>
<evidence type="ECO:0000259" key="3">
    <source>
        <dbReference type="Pfam" id="PF04428"/>
    </source>
</evidence>
<dbReference type="InterPro" id="IPR011009">
    <property type="entry name" value="Kinase-like_dom_sf"/>
</dbReference>
<feature type="compositionally biased region" description="Basic and acidic residues" evidence="2">
    <location>
        <begin position="867"/>
        <end position="877"/>
    </location>
</feature>
<feature type="region of interest" description="Disordered" evidence="2">
    <location>
        <begin position="667"/>
        <end position="692"/>
    </location>
</feature>
<feature type="compositionally biased region" description="Polar residues" evidence="2">
    <location>
        <begin position="838"/>
        <end position="847"/>
    </location>
</feature>
<evidence type="ECO:0000256" key="2">
    <source>
        <dbReference type="SAM" id="MobiDB-lite"/>
    </source>
</evidence>
<dbReference type="InterPro" id="IPR007521">
    <property type="entry name" value="Choline_kin_N"/>
</dbReference>
<dbReference type="Proteomes" id="UP000185904">
    <property type="component" value="Unassembled WGS sequence"/>
</dbReference>
<sequence length="963" mass="108346">MAPSYPDPSLKASGSPRTGPQKGVTIFDEPEHIPEPNIKVFADDQDNAVGTSPTLVASHSPKLHRASISGKKLTGRPALPSSNSHSSHLPPAGAPLNRPMSYFSLDDNNPPDSWSAGPGTTTPGTTAESKTPDLRTLLTQVTDWLQDEKAKRQKQRHRRHHHHHNKQPKTPDDQSDNTRSHEVAPDDEQDMSLERLENILQNFSFTNTSKLLHKSSSSILRRGSLGKKYKQSPRSVPASSDTEFFGEDILVPNVEAKLDNTKTMAFTGGSADVDTSDSARRQDYEHWVTFKKDIVRLTHTLKLKGWRRIPIDRAADIDVARLSGALTNAVYVVHPPKDMSEYDAHNPSDPSAPPVPVSRRRPTSLLLRIYGPQVEHLIDREAELGILRRLARKSIGPRLLGSFENGRFEEFLHAKTLTAEDLRAPETSKQIAKRMRELHEGIDLLESELAAGPAVFVNWDKWVDRCEKVISWLDEQVHQVDKELADGTARRRSRANARYARRGLICGVEWPVFRKAYDTYRQWLIEQCGGVEGIRDLLVFAHNDTQYGNLMRLQPSGTSPLLRPSNQHKQLVVIDFEYAAQNPVGLEFANHFTEWCYNYHNPPDKNFQCDTRRYPNEQEQHRFVRSYVMHRPQFNPSASATPKMEAREKTNISDFMLDARTPGGGVPNAWAGSSGFEGPTESDYDKEESERERAQEEEINRLLQQTRLWRVANSAQWVAWGIVQAKVPELDALQENKASLKTMGQRIQERRRSVTEMISAGEKKVVGKMKSLVNKEGGDDKHQQTEHAYAMSDPLTEEEQRIQLESHWDRPEGRAQEEAHQEGTGDVVVKHPVDASDHSSTCGTTTQKHAEEKNTHVEQAVTPDGGAKSDRSQHHVDPQPPTEPQHNNDPTDTASGREDGASHADGDPDAGGDEPDEPEDEFDYLAYAQDRAMFFWGDCLRLGLVKESDLPRDLVQRAKIVPY</sequence>
<dbReference type="GeneID" id="34584194"/>
<proteinExistence type="inferred from homology"/>
<accession>A0A178DDK8</accession>
<feature type="compositionally biased region" description="Basic and acidic residues" evidence="2">
    <location>
        <begin position="169"/>
        <end position="184"/>
    </location>
</feature>
<organism evidence="4 5">
    <name type="scientific">Fonsecaea nubica</name>
    <dbReference type="NCBI Taxonomy" id="856822"/>
    <lineage>
        <taxon>Eukaryota</taxon>
        <taxon>Fungi</taxon>
        <taxon>Dikarya</taxon>
        <taxon>Ascomycota</taxon>
        <taxon>Pezizomycotina</taxon>
        <taxon>Eurotiomycetes</taxon>
        <taxon>Chaetothyriomycetidae</taxon>
        <taxon>Chaetothyriales</taxon>
        <taxon>Herpotrichiellaceae</taxon>
        <taxon>Fonsecaea</taxon>
    </lineage>
</organism>
<dbReference type="RefSeq" id="XP_022504868.1">
    <property type="nucleotide sequence ID" value="XM_022639077.1"/>
</dbReference>
<dbReference type="SUPFAM" id="SSF56112">
    <property type="entry name" value="Protein kinase-like (PK-like)"/>
    <property type="match status" value="1"/>
</dbReference>
<dbReference type="Pfam" id="PF04428">
    <property type="entry name" value="Choline_kin_N"/>
    <property type="match status" value="1"/>
</dbReference>
<gene>
    <name evidence="4" type="ORF">AYO20_00768</name>
</gene>
<name>A0A178DDK8_9EURO</name>
<comment type="similarity">
    <text evidence="1">Belongs to the choline/ethanolamine kinase family.</text>
</comment>
<dbReference type="CDD" id="cd05157">
    <property type="entry name" value="ETNK_euk"/>
    <property type="match status" value="1"/>
</dbReference>
<protein>
    <recommendedName>
        <fullName evidence="3">Choline kinase N-terminal domain-containing protein</fullName>
    </recommendedName>
</protein>
<dbReference type="PANTHER" id="PTHR22603:SF93">
    <property type="entry name" value="RE24176P"/>
    <property type="match status" value="1"/>
</dbReference>
<feature type="region of interest" description="Disordered" evidence="2">
    <location>
        <begin position="832"/>
        <end position="921"/>
    </location>
</feature>
<feature type="compositionally biased region" description="Polar residues" evidence="2">
    <location>
        <begin position="48"/>
        <end position="57"/>
    </location>
</feature>
<feature type="compositionally biased region" description="Polar residues" evidence="2">
    <location>
        <begin position="884"/>
        <end position="894"/>
    </location>
</feature>
<dbReference type="GO" id="GO:0005737">
    <property type="term" value="C:cytoplasm"/>
    <property type="evidence" value="ECO:0007669"/>
    <property type="project" value="TreeGrafter"/>
</dbReference>
<evidence type="ECO:0000313" key="4">
    <source>
        <dbReference type="EMBL" id="OAL39856.1"/>
    </source>
</evidence>
<dbReference type="OrthoDB" id="10267235at2759"/>
<feature type="compositionally biased region" description="Basic residues" evidence="2">
    <location>
        <begin position="151"/>
        <end position="167"/>
    </location>
</feature>
<feature type="region of interest" description="Disordered" evidence="2">
    <location>
        <begin position="340"/>
        <end position="359"/>
    </location>
</feature>
<dbReference type="PANTHER" id="PTHR22603">
    <property type="entry name" value="CHOLINE/ETHANOALAMINE KINASE"/>
    <property type="match status" value="1"/>
</dbReference>
<comment type="caution">
    <text evidence="4">The sequence shown here is derived from an EMBL/GenBank/DDBJ whole genome shotgun (WGS) entry which is preliminary data.</text>
</comment>
<reference evidence="4 5" key="1">
    <citation type="submission" date="2016-03" db="EMBL/GenBank/DDBJ databases">
        <title>The draft genome sequence of Fonsecaea nubica causative agent of cutaneous subcutaneous infection in human host.</title>
        <authorList>
            <person name="Costa F."/>
            <person name="Sybren D.H."/>
            <person name="Raittz R.T."/>
            <person name="Weiss V.A."/>
            <person name="Leao A.C."/>
            <person name="Gomes R."/>
            <person name="De Souza E.M."/>
            <person name="Pedrosa F.O."/>
            <person name="Steffens M.B."/>
            <person name="Bombassaro A."/>
            <person name="Tadra-Sfeir M.Z."/>
            <person name="Moreno L.F."/>
            <person name="Najafzadeh M.J."/>
            <person name="Felipe M.S."/>
            <person name="Teixeira M."/>
            <person name="Sun J."/>
            <person name="Xi L."/>
            <person name="Castro M.A."/>
            <person name="Vicente V.A."/>
        </authorList>
    </citation>
    <scope>NUCLEOTIDE SEQUENCE [LARGE SCALE GENOMIC DNA]</scope>
    <source>
        <strain evidence="4 5">CBS 269.64</strain>
    </source>
</reference>
<keyword evidence="5" id="KW-1185">Reference proteome</keyword>
<feature type="region of interest" description="Disordered" evidence="2">
    <location>
        <begin position="1"/>
        <end position="134"/>
    </location>
</feature>
<feature type="compositionally biased region" description="Low complexity" evidence="2">
    <location>
        <begin position="77"/>
        <end position="91"/>
    </location>
</feature>
<dbReference type="AlphaFoldDB" id="A0A178DDK8"/>
<feature type="region of interest" description="Disordered" evidence="2">
    <location>
        <begin position="148"/>
        <end position="189"/>
    </location>
</feature>